<dbReference type="GO" id="GO:0016740">
    <property type="term" value="F:transferase activity"/>
    <property type="evidence" value="ECO:0007669"/>
    <property type="project" value="UniProtKB-KW"/>
</dbReference>
<proteinExistence type="predicted"/>
<dbReference type="RefSeq" id="WP_154279782.1">
    <property type="nucleotide sequence ID" value="NZ_JBHUJQ010000001.1"/>
</dbReference>
<gene>
    <name evidence="1" type="ORF">GJU39_05935</name>
</gene>
<comment type="caution">
    <text evidence="1">The sequence shown here is derived from an EMBL/GenBank/DDBJ whole genome shotgun (WGS) entry which is preliminary data.</text>
</comment>
<dbReference type="OrthoDB" id="759053at2"/>
<keyword evidence="1" id="KW-0808">Transferase</keyword>
<dbReference type="AlphaFoldDB" id="A0A7K0FX36"/>
<reference evidence="1 2" key="1">
    <citation type="submission" date="2019-11" db="EMBL/GenBank/DDBJ databases">
        <title>Pedobacter petrophilus genome.</title>
        <authorList>
            <person name="Feldbauer M.J."/>
            <person name="Newman J.D."/>
        </authorList>
    </citation>
    <scope>NUCLEOTIDE SEQUENCE [LARGE SCALE GENOMIC DNA]</scope>
    <source>
        <strain evidence="1 2">LMG 29686</strain>
    </source>
</reference>
<keyword evidence="2" id="KW-1185">Reference proteome</keyword>
<evidence type="ECO:0000313" key="2">
    <source>
        <dbReference type="Proteomes" id="UP000487757"/>
    </source>
</evidence>
<protein>
    <submittedName>
        <fullName evidence="1">Glycosyl transferase</fullName>
    </submittedName>
</protein>
<accession>A0A7K0FX36</accession>
<dbReference type="InterPro" id="IPR029044">
    <property type="entry name" value="Nucleotide-diphossugar_trans"/>
</dbReference>
<dbReference type="Proteomes" id="UP000487757">
    <property type="component" value="Unassembled WGS sequence"/>
</dbReference>
<sequence>MMKASKVLPPIISDGEGHKIYFLTGKNYLYQTLFCAYSLIKISKTPFQFILIDDGTFDQKLSTQANKQMPGVKIITTKEIENNLELKLPIANFPYLHYKRKVYPHIKKLTDIHTIGNEPHKLVLDSDMLFWNDPAEMINWLKSPIGSLHMADCEESYGYSIKLMESLCQTKIPELINVGAIGLNSATINWIDVEHWAKTLEEKEGASYFLEQALSAMIIANQLRTILAPQDYIVNPKNGKERKKVLGHYVDLSKKEYFQTAWL</sequence>
<evidence type="ECO:0000313" key="1">
    <source>
        <dbReference type="EMBL" id="MRX75624.1"/>
    </source>
</evidence>
<dbReference type="Gene3D" id="3.90.550.10">
    <property type="entry name" value="Spore Coat Polysaccharide Biosynthesis Protein SpsA, Chain A"/>
    <property type="match status" value="1"/>
</dbReference>
<dbReference type="SUPFAM" id="SSF53448">
    <property type="entry name" value="Nucleotide-diphospho-sugar transferases"/>
    <property type="match status" value="1"/>
</dbReference>
<organism evidence="1 2">
    <name type="scientific">Pedobacter petrophilus</name>
    <dbReference type="NCBI Taxonomy" id="1908241"/>
    <lineage>
        <taxon>Bacteria</taxon>
        <taxon>Pseudomonadati</taxon>
        <taxon>Bacteroidota</taxon>
        <taxon>Sphingobacteriia</taxon>
        <taxon>Sphingobacteriales</taxon>
        <taxon>Sphingobacteriaceae</taxon>
        <taxon>Pedobacter</taxon>
    </lineage>
</organism>
<dbReference type="EMBL" id="WKKH01000006">
    <property type="protein sequence ID" value="MRX75624.1"/>
    <property type="molecule type" value="Genomic_DNA"/>
</dbReference>
<name>A0A7K0FX36_9SPHI</name>